<evidence type="ECO:0000256" key="5">
    <source>
        <dbReference type="ARBA" id="ARBA00022821"/>
    </source>
</evidence>
<evidence type="ECO:0000256" key="7">
    <source>
        <dbReference type="SAM" id="Phobius"/>
    </source>
</evidence>
<feature type="transmembrane region" description="Helical" evidence="7">
    <location>
        <begin position="196"/>
        <end position="219"/>
    </location>
</feature>
<dbReference type="InterPro" id="IPR041118">
    <property type="entry name" value="Rx_N"/>
</dbReference>
<sequence>MERAAVSAATGVMSSVLGKLADLLLDEYKLANGVREDIRFLMSELEPINDLLSVLADLEELDALNKGWRDRMRELAYDIEFSTEPLPRILRQTSVGIVIASPGSSAKPPSGSSPLLHLIIPAATSSPSPIPPSPTPWIHRGHEFSVPDVLSVPVTVDPRQPRALRPRHRRSAAATSSPSLMRFSSPTPSIHHIHKFAIRISITVPVIIVVQAYIVQLIVTASPSTWRTYPTNFSVGLPSQLHPSST</sequence>
<dbReference type="EMBL" id="JACEFO010001608">
    <property type="protein sequence ID" value="KAF8731418.1"/>
    <property type="molecule type" value="Genomic_DNA"/>
</dbReference>
<protein>
    <recommendedName>
        <fullName evidence="8">Disease resistance N-terminal domain-containing protein</fullName>
    </recommendedName>
</protein>
<evidence type="ECO:0000259" key="8">
    <source>
        <dbReference type="Pfam" id="PF18052"/>
    </source>
</evidence>
<keyword evidence="4" id="KW-0547">Nucleotide-binding</keyword>
<evidence type="ECO:0000256" key="1">
    <source>
        <dbReference type="ARBA" id="ARBA00008894"/>
    </source>
</evidence>
<keyword evidence="5" id="KW-0611">Plant defense</keyword>
<dbReference type="PANTHER" id="PTHR19338:SF65">
    <property type="entry name" value="OS06G0163900 PROTEIN"/>
    <property type="match status" value="1"/>
</dbReference>
<dbReference type="Proteomes" id="UP000636709">
    <property type="component" value="Unassembled WGS sequence"/>
</dbReference>
<evidence type="ECO:0000256" key="2">
    <source>
        <dbReference type="ARBA" id="ARBA00022614"/>
    </source>
</evidence>
<reference evidence="9" key="1">
    <citation type="submission" date="2020-07" db="EMBL/GenBank/DDBJ databases">
        <title>Genome sequence and genetic diversity analysis of an under-domesticated orphan crop, white fonio (Digitaria exilis).</title>
        <authorList>
            <person name="Bennetzen J.L."/>
            <person name="Chen S."/>
            <person name="Ma X."/>
            <person name="Wang X."/>
            <person name="Yssel A.E.J."/>
            <person name="Chaluvadi S.R."/>
            <person name="Johnson M."/>
            <person name="Gangashetty P."/>
            <person name="Hamidou F."/>
            <person name="Sanogo M.D."/>
            <person name="Zwaenepoel A."/>
            <person name="Wallace J."/>
            <person name="Van De Peer Y."/>
            <person name="Van Deynze A."/>
        </authorList>
    </citation>
    <scope>NUCLEOTIDE SEQUENCE</scope>
    <source>
        <tissue evidence="9">Leaves</tissue>
    </source>
</reference>
<dbReference type="Gene3D" id="1.20.5.4130">
    <property type="match status" value="1"/>
</dbReference>
<dbReference type="CDD" id="cd14798">
    <property type="entry name" value="RX-CC_like"/>
    <property type="match status" value="1"/>
</dbReference>
<feature type="region of interest" description="Disordered" evidence="6">
    <location>
        <begin position="159"/>
        <end position="180"/>
    </location>
</feature>
<dbReference type="PANTHER" id="PTHR19338">
    <property type="entry name" value="TRANSLOCASE OF INNER MITOCHONDRIAL MEMBRANE 13 HOMOLOG"/>
    <property type="match status" value="1"/>
</dbReference>
<keyword evidence="3" id="KW-0677">Repeat</keyword>
<dbReference type="AlphaFoldDB" id="A0A835F8G8"/>
<keyword evidence="7" id="KW-1133">Transmembrane helix</keyword>
<keyword evidence="7" id="KW-0472">Membrane</keyword>
<evidence type="ECO:0000256" key="4">
    <source>
        <dbReference type="ARBA" id="ARBA00022741"/>
    </source>
</evidence>
<accession>A0A835F8G8</accession>
<dbReference type="GO" id="GO:0000166">
    <property type="term" value="F:nucleotide binding"/>
    <property type="evidence" value="ECO:0007669"/>
    <property type="project" value="UniProtKB-KW"/>
</dbReference>
<gene>
    <name evidence="9" type="ORF">HU200_016480</name>
</gene>
<comment type="caution">
    <text evidence="9">The sequence shown here is derived from an EMBL/GenBank/DDBJ whole genome shotgun (WGS) entry which is preliminary data.</text>
</comment>
<organism evidence="9 10">
    <name type="scientific">Digitaria exilis</name>
    <dbReference type="NCBI Taxonomy" id="1010633"/>
    <lineage>
        <taxon>Eukaryota</taxon>
        <taxon>Viridiplantae</taxon>
        <taxon>Streptophyta</taxon>
        <taxon>Embryophyta</taxon>
        <taxon>Tracheophyta</taxon>
        <taxon>Spermatophyta</taxon>
        <taxon>Magnoliopsida</taxon>
        <taxon>Liliopsida</taxon>
        <taxon>Poales</taxon>
        <taxon>Poaceae</taxon>
        <taxon>PACMAD clade</taxon>
        <taxon>Panicoideae</taxon>
        <taxon>Panicodae</taxon>
        <taxon>Paniceae</taxon>
        <taxon>Anthephorinae</taxon>
        <taxon>Digitaria</taxon>
    </lineage>
</organism>
<feature type="domain" description="Disease resistance N-terminal" evidence="8">
    <location>
        <begin position="12"/>
        <end position="80"/>
    </location>
</feature>
<keyword evidence="2" id="KW-0433">Leucine-rich repeat</keyword>
<name>A0A835F8G8_9POAL</name>
<evidence type="ECO:0000256" key="6">
    <source>
        <dbReference type="SAM" id="MobiDB-lite"/>
    </source>
</evidence>
<evidence type="ECO:0000256" key="3">
    <source>
        <dbReference type="ARBA" id="ARBA00022737"/>
    </source>
</evidence>
<dbReference type="Pfam" id="PF18052">
    <property type="entry name" value="Rx_N"/>
    <property type="match status" value="1"/>
</dbReference>
<keyword evidence="7" id="KW-0812">Transmembrane</keyword>
<comment type="similarity">
    <text evidence="1">Belongs to the disease resistance NB-LRR family.</text>
</comment>
<dbReference type="GO" id="GO:0006952">
    <property type="term" value="P:defense response"/>
    <property type="evidence" value="ECO:0007669"/>
    <property type="project" value="UniProtKB-KW"/>
</dbReference>
<keyword evidence="10" id="KW-1185">Reference proteome</keyword>
<evidence type="ECO:0000313" key="10">
    <source>
        <dbReference type="Proteomes" id="UP000636709"/>
    </source>
</evidence>
<proteinExistence type="inferred from homology"/>
<evidence type="ECO:0000313" key="9">
    <source>
        <dbReference type="EMBL" id="KAF8731418.1"/>
    </source>
</evidence>
<dbReference type="InterPro" id="IPR038005">
    <property type="entry name" value="RX-like_CC"/>
</dbReference>
<dbReference type="OrthoDB" id="683874at2759"/>
<feature type="compositionally biased region" description="Basic residues" evidence="6">
    <location>
        <begin position="162"/>
        <end position="171"/>
    </location>
</feature>